<reference evidence="1" key="1">
    <citation type="journal article" date="2015" name="Nature">
        <title>Complex archaea that bridge the gap between prokaryotes and eukaryotes.</title>
        <authorList>
            <person name="Spang A."/>
            <person name="Saw J.H."/>
            <person name="Jorgensen S.L."/>
            <person name="Zaremba-Niedzwiedzka K."/>
            <person name="Martijn J."/>
            <person name="Lind A.E."/>
            <person name="van Eijk R."/>
            <person name="Schleper C."/>
            <person name="Guy L."/>
            <person name="Ettema T.J."/>
        </authorList>
    </citation>
    <scope>NUCLEOTIDE SEQUENCE</scope>
</reference>
<dbReference type="AlphaFoldDB" id="A0A0F9PIN9"/>
<comment type="caution">
    <text evidence="1">The sequence shown here is derived from an EMBL/GenBank/DDBJ whole genome shotgun (WGS) entry which is preliminary data.</text>
</comment>
<name>A0A0F9PIN9_9ZZZZ</name>
<gene>
    <name evidence="1" type="ORF">LCGC14_0821230</name>
</gene>
<sequence>MDKTKTLADITALADEILKTGDEESVLAANALKFVVCFLARGYIQLLMTFFGNLAQLMKWVEDDARAGPSTNKLMVPPSDIVLPN</sequence>
<protein>
    <submittedName>
        <fullName evidence="1">Uncharacterized protein</fullName>
    </submittedName>
</protein>
<proteinExistence type="predicted"/>
<evidence type="ECO:0000313" key="1">
    <source>
        <dbReference type="EMBL" id="KKN31700.1"/>
    </source>
</evidence>
<dbReference type="EMBL" id="LAZR01002308">
    <property type="protein sequence ID" value="KKN31700.1"/>
    <property type="molecule type" value="Genomic_DNA"/>
</dbReference>
<accession>A0A0F9PIN9</accession>
<organism evidence="1">
    <name type="scientific">marine sediment metagenome</name>
    <dbReference type="NCBI Taxonomy" id="412755"/>
    <lineage>
        <taxon>unclassified sequences</taxon>
        <taxon>metagenomes</taxon>
        <taxon>ecological metagenomes</taxon>
    </lineage>
</organism>